<dbReference type="AlphaFoldDB" id="A0AAE1ELN8"/>
<keyword evidence="3" id="KW-0472">Membrane</keyword>
<evidence type="ECO:0000256" key="1">
    <source>
        <dbReference type="SAM" id="Coils"/>
    </source>
</evidence>
<accession>A0AAE1ELN8</accession>
<feature type="compositionally biased region" description="Basic and acidic residues" evidence="2">
    <location>
        <begin position="252"/>
        <end position="275"/>
    </location>
</feature>
<feature type="region of interest" description="Disordered" evidence="2">
    <location>
        <begin position="209"/>
        <end position="338"/>
    </location>
</feature>
<name>A0AAE1ELN8_PETCI</name>
<sequence length="543" mass="61750">MAKPISNSQKWSGDDFRLLVVLLLTIVYPLFVSSFYALYVFTMLPGWVASYSTIDQVHQDGWYHYYWLVVALFWIFLCAVILPCFWDQRNKKQHLISLNEVGGPSYQANAETIQPPFIHVEESVSNKRVSVLSIKSRKSSDLSITKEVYQEEAERKSLEKSRESLEKSRESLEKSYTSLERTNLTQSGDFLNEFIDSIQSEKLNTKEAECEVHVEEKENPEKKNSLDPGKEKEDGKQDVSDNQSLESSDSNDEAHEPFIVPKKNEAKVENSKQDASDSQSTDSSDSNEEANEPFIVPKENETKLQEATQEKIEETEELTEKPETLEEMDKQPEMRKKARPTIDISQAADECYECSMPTPSSAEAKRPESNMVFLFVNPESAAAKENVIIEHEGEVTEATSDKDEKGNSYENQDHHFLYECVLLETQVVCRELPLNVPARGVLADLSSSIPLQYEFCQNETCNVNNSGVQPRILEGALPPVHTLDPLHYHYLATHEPRFACTRCSSVRASWWGDSESVWDHHWASNCICSGHWAKPFITPSKPA</sequence>
<feature type="coiled-coil region" evidence="1">
    <location>
        <begin position="148"/>
        <end position="182"/>
    </location>
</feature>
<dbReference type="EMBL" id="JAWQEG010005851">
    <property type="protein sequence ID" value="KAK3856544.1"/>
    <property type="molecule type" value="Genomic_DNA"/>
</dbReference>
<keyword evidence="3" id="KW-0812">Transmembrane</keyword>
<keyword evidence="3" id="KW-1133">Transmembrane helix</keyword>
<protein>
    <submittedName>
        <fullName evidence="4">Uncharacterized protein</fullName>
    </submittedName>
</protein>
<keyword evidence="5" id="KW-1185">Reference proteome</keyword>
<evidence type="ECO:0000313" key="5">
    <source>
        <dbReference type="Proteomes" id="UP001286313"/>
    </source>
</evidence>
<feature type="compositionally biased region" description="Basic and acidic residues" evidence="2">
    <location>
        <begin position="298"/>
        <end position="335"/>
    </location>
</feature>
<comment type="caution">
    <text evidence="4">The sequence shown here is derived from an EMBL/GenBank/DDBJ whole genome shotgun (WGS) entry which is preliminary data.</text>
</comment>
<organism evidence="4 5">
    <name type="scientific">Petrolisthes cinctipes</name>
    <name type="common">Flat porcelain crab</name>
    <dbReference type="NCBI Taxonomy" id="88211"/>
    <lineage>
        <taxon>Eukaryota</taxon>
        <taxon>Metazoa</taxon>
        <taxon>Ecdysozoa</taxon>
        <taxon>Arthropoda</taxon>
        <taxon>Crustacea</taxon>
        <taxon>Multicrustacea</taxon>
        <taxon>Malacostraca</taxon>
        <taxon>Eumalacostraca</taxon>
        <taxon>Eucarida</taxon>
        <taxon>Decapoda</taxon>
        <taxon>Pleocyemata</taxon>
        <taxon>Anomura</taxon>
        <taxon>Galatheoidea</taxon>
        <taxon>Porcellanidae</taxon>
        <taxon>Petrolisthes</taxon>
    </lineage>
</organism>
<keyword evidence="1" id="KW-0175">Coiled coil</keyword>
<evidence type="ECO:0000256" key="3">
    <source>
        <dbReference type="SAM" id="Phobius"/>
    </source>
</evidence>
<feature type="transmembrane region" description="Helical" evidence="3">
    <location>
        <begin position="20"/>
        <end position="44"/>
    </location>
</feature>
<gene>
    <name evidence="4" type="ORF">Pcinc_037137</name>
</gene>
<feature type="compositionally biased region" description="Basic and acidic residues" evidence="2">
    <location>
        <begin position="209"/>
        <end position="239"/>
    </location>
</feature>
<evidence type="ECO:0000256" key="2">
    <source>
        <dbReference type="SAM" id="MobiDB-lite"/>
    </source>
</evidence>
<reference evidence="4" key="1">
    <citation type="submission" date="2023-10" db="EMBL/GenBank/DDBJ databases">
        <title>Genome assemblies of two species of porcelain crab, Petrolisthes cinctipes and Petrolisthes manimaculis (Anomura: Porcellanidae).</title>
        <authorList>
            <person name="Angst P."/>
        </authorList>
    </citation>
    <scope>NUCLEOTIDE SEQUENCE</scope>
    <source>
        <strain evidence="4">PB745_01</strain>
        <tissue evidence="4">Gill</tissue>
    </source>
</reference>
<feature type="transmembrane region" description="Helical" evidence="3">
    <location>
        <begin position="64"/>
        <end position="86"/>
    </location>
</feature>
<dbReference type="Proteomes" id="UP001286313">
    <property type="component" value="Unassembled WGS sequence"/>
</dbReference>
<evidence type="ECO:0000313" key="4">
    <source>
        <dbReference type="EMBL" id="KAK3856544.1"/>
    </source>
</evidence>
<proteinExistence type="predicted"/>